<proteinExistence type="predicted"/>
<accession>A0A7I8D4Y1</accession>
<protein>
    <submittedName>
        <fullName evidence="1">Uncharacterized protein</fullName>
    </submittedName>
</protein>
<sequence>MSNSTFGNVQCENSAMQQYFMSLPTYIQETIKQSGAQITTQEELRQCAENLMKFKN</sequence>
<gene>
    <name evidence="1" type="ORF">C12CBH8_09120</name>
</gene>
<dbReference type="EMBL" id="AP023321">
    <property type="protein sequence ID" value="BCI60273.1"/>
    <property type="molecule type" value="Genomic_DNA"/>
</dbReference>
<dbReference type="AlphaFoldDB" id="A0A7I8D4Y1"/>
<dbReference type="RefSeq" id="WP_159461134.1">
    <property type="nucleotide sequence ID" value="NZ_AP023321.1"/>
</dbReference>
<dbReference type="Proteomes" id="UP000593890">
    <property type="component" value="Chromosome"/>
</dbReference>
<evidence type="ECO:0000313" key="1">
    <source>
        <dbReference type="EMBL" id="BCI60273.1"/>
    </source>
</evidence>
<evidence type="ECO:0000313" key="2">
    <source>
        <dbReference type="Proteomes" id="UP000593890"/>
    </source>
</evidence>
<dbReference type="KEGG" id="sman:C12CBH8_09120"/>
<name>A0A7I8D4Y1_9FIRM</name>
<reference evidence="2" key="1">
    <citation type="submission" date="2020-07" db="EMBL/GenBank/DDBJ databases">
        <title>Complete genome sequencing of Clostridia bacterium strain 12CBH8.</title>
        <authorList>
            <person name="Sakamoto M."/>
            <person name="Murakami T."/>
            <person name="Mori H."/>
        </authorList>
    </citation>
    <scope>NUCLEOTIDE SEQUENCE [LARGE SCALE GENOMIC DNA]</scope>
    <source>
        <strain evidence="2">12CBH8</strain>
    </source>
</reference>
<organism evidence="1 2">
    <name type="scientific">Solibaculum mannosilyticum</name>
    <dbReference type="NCBI Taxonomy" id="2780922"/>
    <lineage>
        <taxon>Bacteria</taxon>
        <taxon>Bacillati</taxon>
        <taxon>Bacillota</taxon>
        <taxon>Clostridia</taxon>
        <taxon>Eubacteriales</taxon>
        <taxon>Oscillospiraceae</taxon>
        <taxon>Solibaculum</taxon>
    </lineage>
</organism>
<keyword evidence="2" id="KW-1185">Reference proteome</keyword>